<evidence type="ECO:0000313" key="2">
    <source>
        <dbReference type="EMBL" id="GHH73575.1"/>
    </source>
</evidence>
<comment type="caution">
    <text evidence="2">The sequence shown here is derived from an EMBL/GenBank/DDBJ whole genome shotgun (WGS) entry which is preliminary data.</text>
</comment>
<dbReference type="EMBL" id="BNCD01000003">
    <property type="protein sequence ID" value="GHH73575.1"/>
    <property type="molecule type" value="Genomic_DNA"/>
</dbReference>
<feature type="region of interest" description="Disordered" evidence="1">
    <location>
        <begin position="65"/>
        <end position="120"/>
    </location>
</feature>
<feature type="compositionally biased region" description="Basic and acidic residues" evidence="1">
    <location>
        <begin position="67"/>
        <end position="84"/>
    </location>
</feature>
<sequence>MRNLLPRLLSRNRFDGRILPIGHRPARLSTFGEAAANWWCASRARGAADRVGSPDGRARITRATHRHVTEQGRSHRTPGDEGPVRWHGQKRRAPARASEPPWSCGTPLTPPPAGHSIPSKRLHGIDSLCIRQLPSRNA</sequence>
<gene>
    <name evidence="2" type="ORF">GCM10018793_12400</name>
</gene>
<dbReference type="AlphaFoldDB" id="A0A919FXT1"/>
<protein>
    <submittedName>
        <fullName evidence="2">Uncharacterized protein</fullName>
    </submittedName>
</protein>
<accession>A0A919FXT1</accession>
<name>A0A919FXT1_9ACTN</name>
<keyword evidence="3" id="KW-1185">Reference proteome</keyword>
<reference evidence="2" key="2">
    <citation type="submission" date="2020-09" db="EMBL/GenBank/DDBJ databases">
        <authorList>
            <person name="Sun Q."/>
            <person name="Ohkuma M."/>
        </authorList>
    </citation>
    <scope>NUCLEOTIDE SEQUENCE</scope>
    <source>
        <strain evidence="2">JCM 5069</strain>
    </source>
</reference>
<dbReference type="Proteomes" id="UP000603708">
    <property type="component" value="Unassembled WGS sequence"/>
</dbReference>
<evidence type="ECO:0000256" key="1">
    <source>
        <dbReference type="SAM" id="MobiDB-lite"/>
    </source>
</evidence>
<evidence type="ECO:0000313" key="3">
    <source>
        <dbReference type="Proteomes" id="UP000603708"/>
    </source>
</evidence>
<organism evidence="2 3">
    <name type="scientific">Streptomyces sulfonofaciens</name>
    <dbReference type="NCBI Taxonomy" id="68272"/>
    <lineage>
        <taxon>Bacteria</taxon>
        <taxon>Bacillati</taxon>
        <taxon>Actinomycetota</taxon>
        <taxon>Actinomycetes</taxon>
        <taxon>Kitasatosporales</taxon>
        <taxon>Streptomycetaceae</taxon>
        <taxon>Streptomyces</taxon>
    </lineage>
</organism>
<reference evidence="2" key="1">
    <citation type="journal article" date="2014" name="Int. J. Syst. Evol. Microbiol.">
        <title>Complete genome sequence of Corynebacterium casei LMG S-19264T (=DSM 44701T), isolated from a smear-ripened cheese.</title>
        <authorList>
            <consortium name="US DOE Joint Genome Institute (JGI-PGF)"/>
            <person name="Walter F."/>
            <person name="Albersmeier A."/>
            <person name="Kalinowski J."/>
            <person name="Ruckert C."/>
        </authorList>
    </citation>
    <scope>NUCLEOTIDE SEQUENCE</scope>
    <source>
        <strain evidence="2">JCM 5069</strain>
    </source>
</reference>
<proteinExistence type="predicted"/>